<proteinExistence type="predicted"/>
<dbReference type="Proteomes" id="UP000807353">
    <property type="component" value="Unassembled WGS sequence"/>
</dbReference>
<keyword evidence="1" id="KW-1133">Transmembrane helix</keyword>
<keyword evidence="1" id="KW-0472">Membrane</keyword>
<comment type="caution">
    <text evidence="2">The sequence shown here is derived from an EMBL/GenBank/DDBJ whole genome shotgun (WGS) entry which is preliminary data.</text>
</comment>
<reference evidence="2" key="1">
    <citation type="submission" date="2020-11" db="EMBL/GenBank/DDBJ databases">
        <authorList>
            <consortium name="DOE Joint Genome Institute"/>
            <person name="Ahrendt S."/>
            <person name="Riley R."/>
            <person name="Andreopoulos W."/>
            <person name="Labutti K."/>
            <person name="Pangilinan J."/>
            <person name="Ruiz-Duenas F.J."/>
            <person name="Barrasa J.M."/>
            <person name="Sanchez-Garcia M."/>
            <person name="Camarero S."/>
            <person name="Miyauchi S."/>
            <person name="Serrano A."/>
            <person name="Linde D."/>
            <person name="Babiker R."/>
            <person name="Drula E."/>
            <person name="Ayuso-Fernandez I."/>
            <person name="Pacheco R."/>
            <person name="Padilla G."/>
            <person name="Ferreira P."/>
            <person name="Barriuso J."/>
            <person name="Kellner H."/>
            <person name="Castanera R."/>
            <person name="Alfaro M."/>
            <person name="Ramirez L."/>
            <person name="Pisabarro A.G."/>
            <person name="Kuo A."/>
            <person name="Tritt A."/>
            <person name="Lipzen A."/>
            <person name="He G."/>
            <person name="Yan M."/>
            <person name="Ng V."/>
            <person name="Cullen D."/>
            <person name="Martin F."/>
            <person name="Rosso M.-N."/>
            <person name="Henrissat B."/>
            <person name="Hibbett D."/>
            <person name="Martinez A.T."/>
            <person name="Grigoriev I.V."/>
        </authorList>
    </citation>
    <scope>NUCLEOTIDE SEQUENCE</scope>
    <source>
        <strain evidence="2">CBS 247.69</strain>
    </source>
</reference>
<accession>A0A9P5YAJ3</accession>
<sequence length="86" mass="9907">MLQLGLTFRSIHGIRCPRHLLLSRWVALSAISLGSLIWYHTGSVSRFWVTPVLPVDNRSTLVQVTYVLGGVSYYVQKNRHSLSFWY</sequence>
<protein>
    <submittedName>
        <fullName evidence="2">Uncharacterized protein</fullName>
    </submittedName>
</protein>
<keyword evidence="3" id="KW-1185">Reference proteome</keyword>
<dbReference type="AlphaFoldDB" id="A0A9P5YAJ3"/>
<evidence type="ECO:0000313" key="2">
    <source>
        <dbReference type="EMBL" id="KAF9466607.1"/>
    </source>
</evidence>
<name>A0A9P5YAJ3_9AGAR</name>
<keyword evidence="1" id="KW-0812">Transmembrane</keyword>
<evidence type="ECO:0000256" key="1">
    <source>
        <dbReference type="SAM" id="Phobius"/>
    </source>
</evidence>
<dbReference type="EMBL" id="MU150241">
    <property type="protein sequence ID" value="KAF9466607.1"/>
    <property type="molecule type" value="Genomic_DNA"/>
</dbReference>
<organism evidence="2 3">
    <name type="scientific">Collybia nuda</name>
    <dbReference type="NCBI Taxonomy" id="64659"/>
    <lineage>
        <taxon>Eukaryota</taxon>
        <taxon>Fungi</taxon>
        <taxon>Dikarya</taxon>
        <taxon>Basidiomycota</taxon>
        <taxon>Agaricomycotina</taxon>
        <taxon>Agaricomycetes</taxon>
        <taxon>Agaricomycetidae</taxon>
        <taxon>Agaricales</taxon>
        <taxon>Tricholomatineae</taxon>
        <taxon>Clitocybaceae</taxon>
        <taxon>Collybia</taxon>
    </lineage>
</organism>
<feature type="transmembrane region" description="Helical" evidence="1">
    <location>
        <begin position="21"/>
        <end position="40"/>
    </location>
</feature>
<evidence type="ECO:0000313" key="3">
    <source>
        <dbReference type="Proteomes" id="UP000807353"/>
    </source>
</evidence>
<gene>
    <name evidence="2" type="ORF">BDZ94DRAFT_1251337</name>
</gene>